<accession>A0ABP9FIS0</accession>
<dbReference type="Proteomes" id="UP001501436">
    <property type="component" value="Unassembled WGS sequence"/>
</dbReference>
<name>A0ABP9FIS0_9SPHI</name>
<gene>
    <name evidence="1" type="ORF">GCM10023313_03830</name>
</gene>
<protein>
    <submittedName>
        <fullName evidence="1">Uncharacterized protein</fullName>
    </submittedName>
</protein>
<reference evidence="2" key="1">
    <citation type="journal article" date="2019" name="Int. J. Syst. Evol. Microbiol.">
        <title>The Global Catalogue of Microorganisms (GCM) 10K type strain sequencing project: providing services to taxonomists for standard genome sequencing and annotation.</title>
        <authorList>
            <consortium name="The Broad Institute Genomics Platform"/>
            <consortium name="The Broad Institute Genome Sequencing Center for Infectious Disease"/>
            <person name="Wu L."/>
            <person name="Ma J."/>
        </authorList>
    </citation>
    <scope>NUCLEOTIDE SEQUENCE [LARGE SCALE GENOMIC DNA]</scope>
    <source>
        <strain evidence="2">JCM 18283</strain>
    </source>
</reference>
<dbReference type="EMBL" id="BAABJI010000001">
    <property type="protein sequence ID" value="GAA4904481.1"/>
    <property type="molecule type" value="Genomic_DNA"/>
</dbReference>
<sequence length="141" mass="15811">MISFGQNRRKDIHIGNSDTSKHGLLILKMENGRDIITAEPSFVIRSSEIASQRLVSKSEIKTKYNDNNISGVLELIPKDGLEILSLKEIYKRFSIDSTGQLLPVAIDGRIIKDKKNIYASLNAIKNVKVINGKYLNINTKL</sequence>
<evidence type="ECO:0000313" key="2">
    <source>
        <dbReference type="Proteomes" id="UP001501436"/>
    </source>
</evidence>
<proteinExistence type="predicted"/>
<keyword evidence="2" id="KW-1185">Reference proteome</keyword>
<comment type="caution">
    <text evidence="1">The sequence shown here is derived from an EMBL/GenBank/DDBJ whole genome shotgun (WGS) entry which is preliminary data.</text>
</comment>
<organism evidence="1 2">
    <name type="scientific">Mucilaginibacter defluvii</name>
    <dbReference type="NCBI Taxonomy" id="1196019"/>
    <lineage>
        <taxon>Bacteria</taxon>
        <taxon>Pseudomonadati</taxon>
        <taxon>Bacteroidota</taxon>
        <taxon>Sphingobacteriia</taxon>
        <taxon>Sphingobacteriales</taxon>
        <taxon>Sphingobacteriaceae</taxon>
        <taxon>Mucilaginibacter</taxon>
    </lineage>
</organism>
<evidence type="ECO:0000313" key="1">
    <source>
        <dbReference type="EMBL" id="GAA4904481.1"/>
    </source>
</evidence>